<gene>
    <name evidence="2" type="ORF">GIL414_LOCUS54683</name>
    <name evidence="1" type="ORF">SMN809_LOCUS51933</name>
</gene>
<organism evidence="2 3">
    <name type="scientific">Rotaria magnacalcarata</name>
    <dbReference type="NCBI Taxonomy" id="392030"/>
    <lineage>
        <taxon>Eukaryota</taxon>
        <taxon>Metazoa</taxon>
        <taxon>Spiralia</taxon>
        <taxon>Gnathifera</taxon>
        <taxon>Rotifera</taxon>
        <taxon>Eurotatoria</taxon>
        <taxon>Bdelloidea</taxon>
        <taxon>Philodinida</taxon>
        <taxon>Philodinidae</taxon>
        <taxon>Rotaria</taxon>
    </lineage>
</organism>
<dbReference type="Proteomes" id="UP000681720">
    <property type="component" value="Unassembled WGS sequence"/>
</dbReference>
<dbReference type="Proteomes" id="UP000676336">
    <property type="component" value="Unassembled WGS sequence"/>
</dbReference>
<dbReference type="EMBL" id="CAJOBJ010192279">
    <property type="protein sequence ID" value="CAF4958028.1"/>
    <property type="molecule type" value="Genomic_DNA"/>
</dbReference>
<sequence length="81" mass="9828">LANPLIIGRRQHLSNDTIVELTSFVLRNNYFIYQDSLYRFIQGFPLNLPLTKLLGNIYLYQWQIPLVREIRLKDQFYVRFH</sequence>
<evidence type="ECO:0000313" key="3">
    <source>
        <dbReference type="Proteomes" id="UP000681720"/>
    </source>
</evidence>
<feature type="non-terminal residue" evidence="2">
    <location>
        <position position="1"/>
    </location>
</feature>
<feature type="non-terminal residue" evidence="2">
    <location>
        <position position="81"/>
    </location>
</feature>
<protein>
    <submittedName>
        <fullName evidence="2">Uncharacterized protein</fullName>
    </submittedName>
</protein>
<dbReference type="EMBL" id="CAJOBI010175265">
    <property type="protein sequence ID" value="CAF4905002.1"/>
    <property type="molecule type" value="Genomic_DNA"/>
</dbReference>
<name>A0A8S3D0E0_9BILA</name>
<reference evidence="2" key="1">
    <citation type="submission" date="2021-02" db="EMBL/GenBank/DDBJ databases">
        <authorList>
            <person name="Nowell W R."/>
        </authorList>
    </citation>
    <scope>NUCLEOTIDE SEQUENCE</scope>
</reference>
<evidence type="ECO:0000313" key="2">
    <source>
        <dbReference type="EMBL" id="CAF4958028.1"/>
    </source>
</evidence>
<dbReference type="AlphaFoldDB" id="A0A8S3D0E0"/>
<comment type="caution">
    <text evidence="2">The sequence shown here is derived from an EMBL/GenBank/DDBJ whole genome shotgun (WGS) entry which is preliminary data.</text>
</comment>
<evidence type="ECO:0000313" key="1">
    <source>
        <dbReference type="EMBL" id="CAF4905002.1"/>
    </source>
</evidence>
<proteinExistence type="predicted"/>
<accession>A0A8S3D0E0</accession>